<sequence>MHSERQEFPGADGQKLAARLDAPDGPVRAYALFAHCFTCGKDVFAASRIAQALTEHGIAVLRFDFTGLGASEGDFANTNFSSNVQDLVAAAAFMRGALKAPEILIGHSLGGAAVLAAAASIDEVRAVVTVGAPSDPSHVSGLFGEKLGVIEAEGEAQVQLAGRPFTIKRQFLLDAAEQNLNASTGQLKRTLMVMHSPHDRTVGIDNALHIFQAAKHPKSFVSLDDADHLLTRREDAVWVAGMIAAWSARYVSA</sequence>
<dbReference type="PANTHER" id="PTHR11614">
    <property type="entry name" value="PHOSPHOLIPASE-RELATED"/>
    <property type="match status" value="1"/>
</dbReference>
<evidence type="ECO:0000259" key="1">
    <source>
        <dbReference type="Pfam" id="PF12697"/>
    </source>
</evidence>
<dbReference type="FunFam" id="3.40.50.1820:FF:000487">
    <property type="entry name" value="Dienelactone hydrolase"/>
    <property type="match status" value="1"/>
</dbReference>
<keyword evidence="3" id="KW-1185">Reference proteome</keyword>
<dbReference type="EMBL" id="CP024608">
    <property type="protein sequence ID" value="ATQ75736.1"/>
    <property type="molecule type" value="Genomic_DNA"/>
</dbReference>
<dbReference type="InterPro" id="IPR000073">
    <property type="entry name" value="AB_hydrolase_1"/>
</dbReference>
<gene>
    <name evidence="2" type="ORF">CR152_15275</name>
</gene>
<protein>
    <submittedName>
        <fullName evidence="2">Osmotically inducible protein OsmC</fullName>
    </submittedName>
</protein>
<reference evidence="2" key="1">
    <citation type="submission" date="2017-10" db="EMBL/GenBank/DDBJ databases">
        <title>Massilia psychrophilum sp. nov., a novel purple-pigmented bacterium isolated from Tianshan glacier, Xinjiang Municipality, China.</title>
        <authorList>
            <person name="Wang H."/>
        </authorList>
    </citation>
    <scope>NUCLEOTIDE SEQUENCE [LARGE SCALE GENOMIC DNA]</scope>
    <source>
        <strain evidence="2">B2</strain>
    </source>
</reference>
<dbReference type="AlphaFoldDB" id="A0A2D2DL75"/>
<dbReference type="Gene3D" id="3.40.50.1820">
    <property type="entry name" value="alpha/beta hydrolase"/>
    <property type="match status" value="1"/>
</dbReference>
<proteinExistence type="predicted"/>
<dbReference type="Proteomes" id="UP000229897">
    <property type="component" value="Chromosome"/>
</dbReference>
<name>A0A2D2DL75_9BURK</name>
<dbReference type="Pfam" id="PF12697">
    <property type="entry name" value="Abhydrolase_6"/>
    <property type="match status" value="1"/>
</dbReference>
<feature type="domain" description="AB hydrolase-1" evidence="1">
    <location>
        <begin position="32"/>
        <end position="236"/>
    </location>
</feature>
<evidence type="ECO:0000313" key="2">
    <source>
        <dbReference type="EMBL" id="ATQ75736.1"/>
    </source>
</evidence>
<evidence type="ECO:0000313" key="3">
    <source>
        <dbReference type="Proteomes" id="UP000229897"/>
    </source>
</evidence>
<dbReference type="RefSeq" id="WP_099875745.1">
    <property type="nucleotide sequence ID" value="NZ_CP024608.1"/>
</dbReference>
<dbReference type="OrthoDB" id="9789573at2"/>
<dbReference type="KEGG" id="mass:CR152_15275"/>
<dbReference type="SUPFAM" id="SSF53474">
    <property type="entry name" value="alpha/beta-Hydrolases"/>
    <property type="match status" value="1"/>
</dbReference>
<dbReference type="InterPro" id="IPR051044">
    <property type="entry name" value="MAG_DAG_Lipase"/>
</dbReference>
<accession>A0A2D2DL75</accession>
<organism evidence="2 3">
    <name type="scientific">Massilia violaceinigra</name>
    <dbReference type="NCBI Taxonomy" id="2045208"/>
    <lineage>
        <taxon>Bacteria</taxon>
        <taxon>Pseudomonadati</taxon>
        <taxon>Pseudomonadota</taxon>
        <taxon>Betaproteobacteria</taxon>
        <taxon>Burkholderiales</taxon>
        <taxon>Oxalobacteraceae</taxon>
        <taxon>Telluria group</taxon>
        <taxon>Massilia</taxon>
    </lineage>
</organism>
<dbReference type="InterPro" id="IPR029058">
    <property type="entry name" value="AB_hydrolase_fold"/>
</dbReference>